<comment type="caution">
    <text evidence="2">The sequence shown here is derived from an EMBL/GenBank/DDBJ whole genome shotgun (WGS) entry which is preliminary data.</text>
</comment>
<dbReference type="InterPro" id="IPR046312">
    <property type="entry name" value="DUF6454"/>
</dbReference>
<organism evidence="2 3">
    <name type="scientific">Streptomyces lasiicapitis</name>
    <dbReference type="NCBI Taxonomy" id="1923961"/>
    <lineage>
        <taxon>Bacteria</taxon>
        <taxon>Bacillati</taxon>
        <taxon>Actinomycetota</taxon>
        <taxon>Actinomycetes</taxon>
        <taxon>Kitasatosporales</taxon>
        <taxon>Streptomycetaceae</taxon>
        <taxon>Streptomyces</taxon>
    </lineage>
</organism>
<dbReference type="Pfam" id="PF20055">
    <property type="entry name" value="DUF6454"/>
    <property type="match status" value="1"/>
</dbReference>
<name>A0ABQ2LL44_9ACTN</name>
<proteinExistence type="predicted"/>
<evidence type="ECO:0000313" key="3">
    <source>
        <dbReference type="Proteomes" id="UP000656881"/>
    </source>
</evidence>
<protein>
    <recommendedName>
        <fullName evidence="4">S9 family peptidase</fullName>
    </recommendedName>
</protein>
<evidence type="ECO:0008006" key="4">
    <source>
        <dbReference type="Google" id="ProtNLM"/>
    </source>
</evidence>
<accession>A0ABQ2LL44</accession>
<keyword evidence="3" id="KW-1185">Reference proteome</keyword>
<evidence type="ECO:0000256" key="1">
    <source>
        <dbReference type="SAM" id="MobiDB-lite"/>
    </source>
</evidence>
<dbReference type="Proteomes" id="UP000656881">
    <property type="component" value="Unassembled WGS sequence"/>
</dbReference>
<evidence type="ECO:0000313" key="2">
    <source>
        <dbReference type="EMBL" id="GGO35431.1"/>
    </source>
</evidence>
<reference evidence="3" key="1">
    <citation type="journal article" date="2019" name="Int. J. Syst. Evol. Microbiol.">
        <title>The Global Catalogue of Microorganisms (GCM) 10K type strain sequencing project: providing services to taxonomists for standard genome sequencing and annotation.</title>
        <authorList>
            <consortium name="The Broad Institute Genomics Platform"/>
            <consortium name="The Broad Institute Genome Sequencing Center for Infectious Disease"/>
            <person name="Wu L."/>
            <person name="Ma J."/>
        </authorList>
    </citation>
    <scope>NUCLEOTIDE SEQUENCE [LARGE SCALE GENOMIC DNA]</scope>
    <source>
        <strain evidence="3">CGMCC 4.7349</strain>
    </source>
</reference>
<gene>
    <name evidence="2" type="ORF">GCM10012286_06090</name>
</gene>
<feature type="region of interest" description="Disordered" evidence="1">
    <location>
        <begin position="107"/>
        <end position="133"/>
    </location>
</feature>
<sequence>MSEVTRTGWLVRQWDLGENTAYHAGGLTFDGEHVWVPLAEYRPDSRSIMYRLDPSTGEAEEQFRYADHVAGIARDAGQVSARWRSTRVGLDFPERFRIYDRRHSKVTNDLGLGENPRGGLREREASSPGHTMA</sequence>
<dbReference type="EMBL" id="BMNG01000001">
    <property type="protein sequence ID" value="GGO35431.1"/>
    <property type="molecule type" value="Genomic_DNA"/>
</dbReference>